<feature type="repeat" description="ANK" evidence="3">
    <location>
        <begin position="882"/>
        <end position="914"/>
    </location>
</feature>
<feature type="repeat" description="ANK" evidence="3">
    <location>
        <begin position="815"/>
        <end position="847"/>
    </location>
</feature>
<feature type="repeat" description="ANK" evidence="3">
    <location>
        <begin position="748"/>
        <end position="770"/>
    </location>
</feature>
<dbReference type="Gene3D" id="1.25.40.20">
    <property type="entry name" value="Ankyrin repeat-containing domain"/>
    <property type="match status" value="11"/>
</dbReference>
<dbReference type="Pfam" id="PF13637">
    <property type="entry name" value="Ank_4"/>
    <property type="match status" value="1"/>
</dbReference>
<dbReference type="PRINTS" id="PR01415">
    <property type="entry name" value="ANKYRIN"/>
</dbReference>
<evidence type="ECO:0000256" key="1">
    <source>
        <dbReference type="ARBA" id="ARBA00022737"/>
    </source>
</evidence>
<dbReference type="SUPFAM" id="SSF48403">
    <property type="entry name" value="Ankyrin repeat"/>
    <property type="match status" value="3"/>
</dbReference>
<feature type="repeat" description="ANK" evidence="3">
    <location>
        <begin position="270"/>
        <end position="303"/>
    </location>
</feature>
<name>A0A7N8YIA1_9TELE</name>
<evidence type="ECO:0000256" key="2">
    <source>
        <dbReference type="ARBA" id="ARBA00023043"/>
    </source>
</evidence>
<reference evidence="5" key="1">
    <citation type="submission" date="2025-08" db="UniProtKB">
        <authorList>
            <consortium name="Ensembl"/>
        </authorList>
    </citation>
    <scope>IDENTIFICATION</scope>
</reference>
<keyword evidence="6" id="KW-1185">Reference proteome</keyword>
<feature type="region of interest" description="Disordered" evidence="4">
    <location>
        <begin position="990"/>
        <end position="1037"/>
    </location>
</feature>
<feature type="repeat" description="ANK" evidence="3">
    <location>
        <begin position="105"/>
        <end position="137"/>
    </location>
</feature>
<evidence type="ECO:0000256" key="3">
    <source>
        <dbReference type="PROSITE-ProRule" id="PRU00023"/>
    </source>
</evidence>
<organism evidence="5 6">
    <name type="scientific">Mastacembelus armatus</name>
    <name type="common">zig-zag eel</name>
    <dbReference type="NCBI Taxonomy" id="205130"/>
    <lineage>
        <taxon>Eukaryota</taxon>
        <taxon>Metazoa</taxon>
        <taxon>Chordata</taxon>
        <taxon>Craniata</taxon>
        <taxon>Vertebrata</taxon>
        <taxon>Euteleostomi</taxon>
        <taxon>Actinopterygii</taxon>
        <taxon>Neopterygii</taxon>
        <taxon>Teleostei</taxon>
        <taxon>Neoteleostei</taxon>
        <taxon>Acanthomorphata</taxon>
        <taxon>Anabantaria</taxon>
        <taxon>Synbranchiformes</taxon>
        <taxon>Mastacembelidae</taxon>
        <taxon>Mastacembelus</taxon>
    </lineage>
</organism>
<feature type="repeat" description="ANK" evidence="3">
    <location>
        <begin position="40"/>
        <end position="72"/>
    </location>
</feature>
<reference evidence="5" key="2">
    <citation type="submission" date="2025-09" db="UniProtKB">
        <authorList>
            <consortium name="Ensembl"/>
        </authorList>
    </citation>
    <scope>IDENTIFICATION</scope>
</reference>
<feature type="repeat" description="ANK" evidence="3">
    <location>
        <begin position="304"/>
        <end position="328"/>
    </location>
</feature>
<feature type="repeat" description="ANK" evidence="3">
    <location>
        <begin position="436"/>
        <end position="468"/>
    </location>
</feature>
<dbReference type="Proteomes" id="UP000261640">
    <property type="component" value="Unplaced"/>
</dbReference>
<feature type="repeat" description="ANK" evidence="3">
    <location>
        <begin position="677"/>
        <end position="709"/>
    </location>
</feature>
<feature type="repeat" description="ANK" evidence="3">
    <location>
        <begin position="403"/>
        <end position="435"/>
    </location>
</feature>
<feature type="compositionally biased region" description="Acidic residues" evidence="4">
    <location>
        <begin position="1027"/>
        <end position="1037"/>
    </location>
</feature>
<proteinExistence type="predicted"/>
<dbReference type="AlphaFoldDB" id="A0A7N8YIA1"/>
<feature type="repeat" description="ANK" evidence="3">
    <location>
        <begin position="138"/>
        <end position="170"/>
    </location>
</feature>
<keyword evidence="1" id="KW-0677">Repeat</keyword>
<dbReference type="PANTHER" id="PTHR24198:SF192">
    <property type="entry name" value="SERINE_THREONINE-PROTEIN PHOSPHATASE 6 REGULATORY ANKYRIN REPEAT SUBUNIT A"/>
    <property type="match status" value="1"/>
</dbReference>
<dbReference type="GeneTree" id="ENSGT00950000182908"/>
<dbReference type="PROSITE" id="PS50297">
    <property type="entry name" value="ANK_REP_REGION"/>
    <property type="match status" value="17"/>
</dbReference>
<dbReference type="PROSITE" id="PS50088">
    <property type="entry name" value="ANK_REPEAT"/>
    <property type="match status" value="18"/>
</dbReference>
<dbReference type="InterPro" id="IPR036770">
    <property type="entry name" value="Ankyrin_rpt-contain_sf"/>
</dbReference>
<accession>A0A7N8YIA1</accession>
<evidence type="ECO:0000313" key="5">
    <source>
        <dbReference type="Ensembl" id="ENSMAMP00000065329.1"/>
    </source>
</evidence>
<sequence length="1037" mass="110628">SGLVSVMLNPPLIQAIFSGDPEEIRMLIYKSEDINALDPEKRTPLHAAAFLGDAEITELLILSGARVNAKDNMWLTPLHRAVASRSEAVRVLIRHSADVNARDKNWQTPLHVAAANNALHCAEVIIPLLSSVNVSDRGGRTALHHAALNGHTEMVKLLLAKGANINAFDKKDGRALHWAAFMGHLDVVSLLVSQGAEISCKDKRGYAPLHAAASSGQIAVVKHLLNLAVEIDEANAFGNTALHVACFNGQDNVVVELMDYGANVSQPNNKGFTPLHFAASSIHGALCLELLVNNGADVNVQSRDGKSPLHMTAVHGRFTRSQTLIRNGETSSCLFLSQRLEQTAQGFFVHLRGVHGMFPLHLAALNAHSDCCRKLLSSGRRFSIMCNDSVLSAGFQIDTPDSLGRTCLHAAAAGGNVECVKLLLSSGGDHNRRDNCGRTPLHYAAASRHYQCLETLVACGTPINATDKWGRSALHYAAASDLDRRRRVALEPESEGVQAEREKEAALCLEFLLQSGATASLKDKQGYSPVHYAAAYGHRHCLELVSEHTHTHTHTHTHHVGSVCLQAYHGHAQALEVLLKGEREVDHRDEAGRTPLALATLRGHTDCVHTLLSQGASPHTTDTQYGRTPVHLAGVFSTLNLTEPHSTPLMLAVAGGHVDAVSLLLEREANVNMADNHGLTPLHLGLLCGQEECVQCLLEQEASVLLGDSRGRTAIHLAASRGHASWLSELLSIACSEPPSLPPLKDCSGYTPLHWACYYGQEGCVEVLLEQKGCRRIDGNPFTPLHCAVMNDHEPCASLLLEAMGSDIAGCKDAKGRTPLHAAAFAGHVDCVQLLLSHDAPVDAADESGRTAPMMAAEKGRVEALEVLLTSAKANLSLTAKDGNTALHLACSNGKEDCVLLILEKLSDTALINATNAALQTPLHLAARSGLKQAVQELLSRGANVQTVDENGLTPALACAPSREVADCLALILATMMPFCSPCSSGAPSPGSLLRQLPHQGGKGLGVGPRGPRSPRNPSGPSSEGTTENDSEDSETF</sequence>
<dbReference type="Pfam" id="PF12796">
    <property type="entry name" value="Ank_2"/>
    <property type="match status" value="8"/>
</dbReference>
<feature type="repeat" description="ANK" evidence="3">
    <location>
        <begin position="355"/>
        <end position="387"/>
    </location>
</feature>
<evidence type="ECO:0000256" key="4">
    <source>
        <dbReference type="SAM" id="MobiDB-lite"/>
    </source>
</evidence>
<protein>
    <submittedName>
        <fullName evidence="5">Ankyrin repeat domain 44</fullName>
    </submittedName>
</protein>
<keyword evidence="2 3" id="KW-0040">ANK repeat</keyword>
<feature type="repeat" description="ANK" evidence="3">
    <location>
        <begin position="204"/>
        <end position="236"/>
    </location>
</feature>
<feature type="repeat" description="ANK" evidence="3">
    <location>
        <begin position="171"/>
        <end position="203"/>
    </location>
</feature>
<dbReference type="InterPro" id="IPR002110">
    <property type="entry name" value="Ankyrin_rpt"/>
</dbReference>
<feature type="repeat" description="ANK" evidence="3">
    <location>
        <begin position="644"/>
        <end position="676"/>
    </location>
</feature>
<feature type="compositionally biased region" description="Low complexity" evidence="4">
    <location>
        <begin position="1010"/>
        <end position="1023"/>
    </location>
</feature>
<feature type="repeat" description="ANK" evidence="3">
    <location>
        <begin position="591"/>
        <end position="623"/>
    </location>
</feature>
<feature type="repeat" description="ANK" evidence="3">
    <location>
        <begin position="237"/>
        <end position="269"/>
    </location>
</feature>
<dbReference type="SMART" id="SM00248">
    <property type="entry name" value="ANK"/>
    <property type="match status" value="25"/>
</dbReference>
<dbReference type="Pfam" id="PF00023">
    <property type="entry name" value="Ank"/>
    <property type="match status" value="2"/>
</dbReference>
<feature type="repeat" description="ANK" evidence="3">
    <location>
        <begin position="918"/>
        <end position="950"/>
    </location>
</feature>
<evidence type="ECO:0000313" key="6">
    <source>
        <dbReference type="Proteomes" id="UP000261640"/>
    </source>
</evidence>
<dbReference type="PANTHER" id="PTHR24198">
    <property type="entry name" value="ANKYRIN REPEAT AND PROTEIN KINASE DOMAIN-CONTAINING PROTEIN"/>
    <property type="match status" value="1"/>
</dbReference>
<dbReference type="Ensembl" id="ENSMAMT00000064577.1">
    <property type="protein sequence ID" value="ENSMAMP00000065329.1"/>
    <property type="gene ID" value="ENSMAMG00000010159.2"/>
</dbReference>